<evidence type="ECO:0000313" key="12">
    <source>
        <dbReference type="Proteomes" id="UP000243342"/>
    </source>
</evidence>
<dbReference type="InterPro" id="IPR015422">
    <property type="entry name" value="PyrdxlP-dep_Trfase_small"/>
</dbReference>
<dbReference type="Proteomes" id="UP000243342">
    <property type="component" value="Unassembled WGS sequence"/>
</dbReference>
<evidence type="ECO:0000256" key="4">
    <source>
        <dbReference type="ARBA" id="ARBA00022723"/>
    </source>
</evidence>
<dbReference type="SUPFAM" id="SSF64307">
    <property type="entry name" value="SirA-like"/>
    <property type="match status" value="1"/>
</dbReference>
<dbReference type="InterPro" id="IPR015421">
    <property type="entry name" value="PyrdxlP-dep_Trfase_major"/>
</dbReference>
<dbReference type="CDD" id="cd00291">
    <property type="entry name" value="SirA_YedF_YeeD"/>
    <property type="match status" value="1"/>
</dbReference>
<protein>
    <submittedName>
        <fullName evidence="11">Cysteine desulfurase</fullName>
    </submittedName>
</protein>
<feature type="domain" description="Aminotransferase class V" evidence="9">
    <location>
        <begin position="4"/>
        <end position="359"/>
    </location>
</feature>
<dbReference type="AlphaFoldDB" id="A0A1J7C7N7"/>
<evidence type="ECO:0000259" key="9">
    <source>
        <dbReference type="Pfam" id="PF00266"/>
    </source>
</evidence>
<organism evidence="11 12">
    <name type="scientific">Mangrovactinospora gilvigrisea</name>
    <dbReference type="NCBI Taxonomy" id="1428644"/>
    <lineage>
        <taxon>Bacteria</taxon>
        <taxon>Bacillati</taxon>
        <taxon>Actinomycetota</taxon>
        <taxon>Actinomycetes</taxon>
        <taxon>Kitasatosporales</taxon>
        <taxon>Streptomycetaceae</taxon>
        <taxon>Mangrovactinospora</taxon>
    </lineage>
</organism>
<dbReference type="InterPro" id="IPR016454">
    <property type="entry name" value="Cysteine_dSase"/>
</dbReference>
<dbReference type="InterPro" id="IPR000192">
    <property type="entry name" value="Aminotrans_V_dom"/>
</dbReference>
<evidence type="ECO:0000313" key="11">
    <source>
        <dbReference type="EMBL" id="OIV37552.1"/>
    </source>
</evidence>
<dbReference type="Gene3D" id="3.90.1150.10">
    <property type="entry name" value="Aspartate Aminotransferase, domain 1"/>
    <property type="match status" value="1"/>
</dbReference>
<keyword evidence="4" id="KW-0479">Metal-binding</keyword>
<keyword evidence="3" id="KW-0808">Transferase</keyword>
<dbReference type="InterPro" id="IPR015424">
    <property type="entry name" value="PyrdxlP-dep_Trfase"/>
</dbReference>
<dbReference type="InterPro" id="IPR001455">
    <property type="entry name" value="TusA-like"/>
</dbReference>
<evidence type="ECO:0000256" key="2">
    <source>
        <dbReference type="ARBA" id="ARBA00006490"/>
    </source>
</evidence>
<keyword evidence="5" id="KW-0663">Pyridoxal phosphate</keyword>
<dbReference type="RefSeq" id="WP_071656504.1">
    <property type="nucleotide sequence ID" value="NZ_MLCF01000049.1"/>
</dbReference>
<comment type="caution">
    <text evidence="11">The sequence shown here is derived from an EMBL/GenBank/DDBJ whole genome shotgun (WGS) entry which is preliminary data.</text>
</comment>
<dbReference type="SUPFAM" id="SSF53383">
    <property type="entry name" value="PLP-dependent transferases"/>
    <property type="match status" value="1"/>
</dbReference>
<comment type="catalytic activity">
    <reaction evidence="8">
        <text>(sulfur carrier)-H + L-cysteine = (sulfur carrier)-SH + L-alanine</text>
        <dbReference type="Rhea" id="RHEA:43892"/>
        <dbReference type="Rhea" id="RHEA-COMP:14737"/>
        <dbReference type="Rhea" id="RHEA-COMP:14739"/>
        <dbReference type="ChEBI" id="CHEBI:29917"/>
        <dbReference type="ChEBI" id="CHEBI:35235"/>
        <dbReference type="ChEBI" id="CHEBI:57972"/>
        <dbReference type="ChEBI" id="CHEBI:64428"/>
        <dbReference type="EC" id="2.8.1.7"/>
    </reaction>
</comment>
<reference evidence="11 12" key="1">
    <citation type="submission" date="2016-10" db="EMBL/GenBank/DDBJ databases">
        <title>Genome sequence of Streptomyces gilvigriseus MUSC 26.</title>
        <authorList>
            <person name="Lee L.-H."/>
            <person name="Ser H.-L."/>
        </authorList>
    </citation>
    <scope>NUCLEOTIDE SEQUENCE [LARGE SCALE GENOMIC DNA]</scope>
    <source>
        <strain evidence="11 12">MUSC 26</strain>
    </source>
</reference>
<evidence type="ECO:0000256" key="1">
    <source>
        <dbReference type="ARBA" id="ARBA00001933"/>
    </source>
</evidence>
<dbReference type="InterPro" id="IPR036868">
    <property type="entry name" value="TusA-like_sf"/>
</dbReference>
<evidence type="ECO:0000256" key="3">
    <source>
        <dbReference type="ARBA" id="ARBA00022679"/>
    </source>
</evidence>
<dbReference type="Gene3D" id="3.40.640.10">
    <property type="entry name" value="Type I PLP-dependent aspartate aminotransferase-like (Major domain)"/>
    <property type="match status" value="1"/>
</dbReference>
<keyword evidence="7" id="KW-0411">Iron-sulfur</keyword>
<comment type="similarity">
    <text evidence="2">Belongs to the class-V pyridoxal-phosphate-dependent aminotransferase family. NifS/IscS subfamily.</text>
</comment>
<keyword evidence="12" id="KW-1185">Reference proteome</keyword>
<evidence type="ECO:0000256" key="7">
    <source>
        <dbReference type="ARBA" id="ARBA00023014"/>
    </source>
</evidence>
<evidence type="ECO:0000259" key="10">
    <source>
        <dbReference type="Pfam" id="PF01206"/>
    </source>
</evidence>
<dbReference type="PANTHER" id="PTHR11601">
    <property type="entry name" value="CYSTEINE DESULFURYLASE FAMILY MEMBER"/>
    <property type="match status" value="1"/>
</dbReference>
<dbReference type="EMBL" id="MLCF01000049">
    <property type="protein sequence ID" value="OIV37552.1"/>
    <property type="molecule type" value="Genomic_DNA"/>
</dbReference>
<feature type="domain" description="UPF0033" evidence="10">
    <location>
        <begin position="389"/>
        <end position="457"/>
    </location>
</feature>
<evidence type="ECO:0000256" key="5">
    <source>
        <dbReference type="ARBA" id="ARBA00022898"/>
    </source>
</evidence>
<accession>A0A1J7C7N7</accession>
<evidence type="ECO:0000256" key="6">
    <source>
        <dbReference type="ARBA" id="ARBA00023004"/>
    </source>
</evidence>
<dbReference type="GO" id="GO:0051536">
    <property type="term" value="F:iron-sulfur cluster binding"/>
    <property type="evidence" value="ECO:0007669"/>
    <property type="project" value="UniProtKB-KW"/>
</dbReference>
<sequence>MPFFDAAAGAPLHPAGRAALLAALDDGWADPAKLYGPGRTARLLLDASREAAAEVLGVRPDEVRFTPSGGAAVHWGIQGGLDARKRTGRQLPGLAVSAVEHSSVLHTAHAHEADGGPLATVPVDGLGRVDLDAWRAAVSVGGTALACLQSANHEVGTVQPVAEAAEACAAAGVPLLVDAAQSAGRTAVPEGWSLLAASARKWGGPAGVGLLVVRRRVRFREALPGWQRGDVPGGLNLPAVVAAVAALRAVHEEAAEEDVRLSALVDRIRTRVPKLLPDARLLGDPRDRLPHLVTFSVPYVDGEVLLNALDRAGYAVSSGSSCTSDTLTPSHVLAAMGAFTGGNVRVSLPRGTTSEEVDGFLAVLPGAVASARAEGGSATASPSEGGRLTLNTLGLRCPIPVTELARHIGDVPVGGVVAVQTDDDVAAIDIPAWAHTAGHLYLGQEDGPGTAVTHLVRRG</sequence>
<name>A0A1J7C7N7_9ACTN</name>
<dbReference type="Gene3D" id="3.30.110.40">
    <property type="entry name" value="TusA-like domain"/>
    <property type="match status" value="1"/>
</dbReference>
<dbReference type="Pfam" id="PF01206">
    <property type="entry name" value="TusA"/>
    <property type="match status" value="1"/>
</dbReference>
<dbReference type="STRING" id="1428644.BIV57_10535"/>
<dbReference type="PIRSF" id="PIRSF005572">
    <property type="entry name" value="NifS"/>
    <property type="match status" value="1"/>
</dbReference>
<proteinExistence type="inferred from homology"/>
<evidence type="ECO:0000256" key="8">
    <source>
        <dbReference type="ARBA" id="ARBA00050776"/>
    </source>
</evidence>
<dbReference type="GO" id="GO:0031071">
    <property type="term" value="F:cysteine desulfurase activity"/>
    <property type="evidence" value="ECO:0007669"/>
    <property type="project" value="UniProtKB-EC"/>
</dbReference>
<gene>
    <name evidence="11" type="ORF">BIV57_10535</name>
</gene>
<dbReference type="PANTHER" id="PTHR11601:SF34">
    <property type="entry name" value="CYSTEINE DESULFURASE"/>
    <property type="match status" value="1"/>
</dbReference>
<keyword evidence="6" id="KW-0408">Iron</keyword>
<dbReference type="OrthoDB" id="9808002at2"/>
<comment type="cofactor">
    <cofactor evidence="1">
        <name>pyridoxal 5'-phosphate</name>
        <dbReference type="ChEBI" id="CHEBI:597326"/>
    </cofactor>
</comment>
<dbReference type="Pfam" id="PF00266">
    <property type="entry name" value="Aminotran_5"/>
    <property type="match status" value="1"/>
</dbReference>
<dbReference type="GO" id="GO:0046872">
    <property type="term" value="F:metal ion binding"/>
    <property type="evidence" value="ECO:0007669"/>
    <property type="project" value="UniProtKB-KW"/>
</dbReference>